<dbReference type="SUPFAM" id="SSF53756">
    <property type="entry name" value="UDP-Glycosyltransferase/glycogen phosphorylase"/>
    <property type="match status" value="1"/>
</dbReference>
<evidence type="ECO:0000313" key="5">
    <source>
        <dbReference type="Proteomes" id="UP000037716"/>
    </source>
</evidence>
<dbReference type="EMBL" id="FNUE01000001">
    <property type="protein sequence ID" value="SEE14965.1"/>
    <property type="molecule type" value="Genomic_DNA"/>
</dbReference>
<dbReference type="EMBL" id="LGBR01000001">
    <property type="protein sequence ID" value="KOY51271.1"/>
    <property type="molecule type" value="Genomic_DNA"/>
</dbReference>
<accession>A0A0M9CEY8</accession>
<dbReference type="GO" id="GO:0016758">
    <property type="term" value="F:hexosyltransferase activity"/>
    <property type="evidence" value="ECO:0007669"/>
    <property type="project" value="TreeGrafter"/>
</dbReference>
<protein>
    <submittedName>
        <fullName evidence="4">Colanic acid biosynthesis glycosyl transferase WcaI</fullName>
    </submittedName>
    <submittedName>
        <fullName evidence="3">Glycosyl transferase family</fullName>
    </submittedName>
</protein>
<evidence type="ECO:0000259" key="1">
    <source>
        <dbReference type="Pfam" id="PF00534"/>
    </source>
</evidence>
<dbReference type="Pfam" id="PF13579">
    <property type="entry name" value="Glyco_trans_4_4"/>
    <property type="match status" value="1"/>
</dbReference>
<proteinExistence type="predicted"/>
<gene>
    <name evidence="3" type="ORF">I602_831</name>
    <name evidence="4" type="ORF">SAMN05444353_0948</name>
</gene>
<dbReference type="PANTHER" id="PTHR45947">
    <property type="entry name" value="SULFOQUINOVOSYL TRANSFERASE SQD2"/>
    <property type="match status" value="1"/>
</dbReference>
<evidence type="ECO:0000313" key="3">
    <source>
        <dbReference type="EMBL" id="KOY51271.1"/>
    </source>
</evidence>
<feature type="domain" description="Glycosyltransferase subfamily 4-like N-terminal" evidence="2">
    <location>
        <begin position="19"/>
        <end position="191"/>
    </location>
</feature>
<dbReference type="Proteomes" id="UP000037716">
    <property type="component" value="Unassembled WGS sequence"/>
</dbReference>
<dbReference type="Gene3D" id="3.40.50.2000">
    <property type="entry name" value="Glycogen Phosphorylase B"/>
    <property type="match status" value="2"/>
</dbReference>
<reference evidence="4 6" key="2">
    <citation type="submission" date="2016-10" db="EMBL/GenBank/DDBJ databases">
        <authorList>
            <person name="Varghese N."/>
            <person name="Submissions S."/>
        </authorList>
    </citation>
    <scope>NUCLEOTIDE SEQUENCE [LARGE SCALE GENOMIC DNA]</scope>
    <source>
        <strain evidence="4 6">DSW-5</strain>
    </source>
</reference>
<name>A0A0M9CEY8_9FLAO</name>
<dbReference type="PATRIC" id="fig|1300348.6.peg.830"/>
<keyword evidence="3" id="KW-0808">Transferase</keyword>
<dbReference type="CDD" id="cd03794">
    <property type="entry name" value="GT4_WbuB-like"/>
    <property type="match status" value="1"/>
</dbReference>
<dbReference type="PANTHER" id="PTHR45947:SF3">
    <property type="entry name" value="SULFOQUINOVOSYL TRANSFERASE SQD2"/>
    <property type="match status" value="1"/>
</dbReference>
<dbReference type="RefSeq" id="WP_053973473.1">
    <property type="nucleotide sequence ID" value="NZ_FNUE01000001.1"/>
</dbReference>
<dbReference type="InterPro" id="IPR028098">
    <property type="entry name" value="Glyco_trans_4-like_N"/>
</dbReference>
<feature type="domain" description="Glycosyl transferase family 1" evidence="1">
    <location>
        <begin position="221"/>
        <end position="380"/>
    </location>
</feature>
<dbReference type="InterPro" id="IPR050194">
    <property type="entry name" value="Glycosyltransferase_grp1"/>
</dbReference>
<evidence type="ECO:0000259" key="2">
    <source>
        <dbReference type="Pfam" id="PF13579"/>
    </source>
</evidence>
<sequence length="406" mass="46777">MRKKITIIGINYFPEDTAIGLYTTQLAQHLVQNNFDVDVITGFPYYPAWRISEAYKSKSRFYQETINGVNIYRYKQYVPKKPSFLKRIIHLIDFSVGTFFNIFKVKNTDLVLCVVPFIGSVFIGKILAKLRGAKLWVHVQDFEFDAATDSNLVGNKNIIFRTLFWIERKLLGSANFVSTISVSMIKKLENKVPNIDNKLLSNWVDANFIQPNNYTTHKYLNSSKFKILYSGNIGEKQDWDLFIKFAKELEQKENIEIIVVGNGSKRIWLEESLLDLENIRFYSPVPYNELSNLLCSADLHVLFQKIDVIDTVMPSKILAMMSSSKTSLITGNMQSEVSSIIKKSKSGMYFDSQDCKPLVDFVLKLKSNKELQKEFGKSARAYVIENYSKSQILEEFRLEALKLIES</sequence>
<keyword evidence="6" id="KW-1185">Reference proteome</keyword>
<dbReference type="STRING" id="1300348.I602_831"/>
<dbReference type="InterPro" id="IPR001296">
    <property type="entry name" value="Glyco_trans_1"/>
</dbReference>
<dbReference type="OrthoDB" id="9811902at2"/>
<comment type="caution">
    <text evidence="3">The sequence shown here is derived from an EMBL/GenBank/DDBJ whole genome shotgun (WGS) entry which is preliminary data.</text>
</comment>
<reference evidence="3 5" key="1">
    <citation type="submission" date="2015-07" db="EMBL/GenBank/DDBJ databases">
        <title>Genome of Polaribacter dokdonenesis DSW-5, isolated from seawater off Dokdo in Korea.</title>
        <authorList>
            <person name="Yoon K."/>
            <person name="Song J.Y."/>
            <person name="Kim J.F."/>
        </authorList>
    </citation>
    <scope>NUCLEOTIDE SEQUENCE [LARGE SCALE GENOMIC DNA]</scope>
    <source>
        <strain evidence="3 5">DSW-5</strain>
    </source>
</reference>
<dbReference type="AlphaFoldDB" id="A0A0M9CEY8"/>
<organism evidence="3 5">
    <name type="scientific">Polaribacter dokdonensis DSW-5</name>
    <dbReference type="NCBI Taxonomy" id="1300348"/>
    <lineage>
        <taxon>Bacteria</taxon>
        <taxon>Pseudomonadati</taxon>
        <taxon>Bacteroidota</taxon>
        <taxon>Flavobacteriia</taxon>
        <taxon>Flavobacteriales</taxon>
        <taxon>Flavobacteriaceae</taxon>
    </lineage>
</organism>
<evidence type="ECO:0000313" key="6">
    <source>
        <dbReference type="Proteomes" id="UP000183071"/>
    </source>
</evidence>
<dbReference type="Proteomes" id="UP000183071">
    <property type="component" value="Unassembled WGS sequence"/>
</dbReference>
<dbReference type="Pfam" id="PF00534">
    <property type="entry name" value="Glycos_transf_1"/>
    <property type="match status" value="1"/>
</dbReference>
<dbReference type="NCBIfam" id="NF007640">
    <property type="entry name" value="PRK10307.1"/>
    <property type="match status" value="1"/>
</dbReference>
<evidence type="ECO:0000313" key="4">
    <source>
        <dbReference type="EMBL" id="SEE14965.1"/>
    </source>
</evidence>